<dbReference type="AlphaFoldDB" id="A0A450WWU7"/>
<evidence type="ECO:0000256" key="1">
    <source>
        <dbReference type="SAM" id="Phobius"/>
    </source>
</evidence>
<accession>A0A450WWU7</accession>
<sequence>MKSSRASKPTRIFSRTHLSAPRSCQGYEKPQFETYLAAADTANDKQAEAKHVVEEKNNDLDAAVETGKSGTKKVGGISVFDILKFLIVFFRIFREND</sequence>
<protein>
    <submittedName>
        <fullName evidence="2">Uncharacterized protein</fullName>
    </submittedName>
</protein>
<reference evidence="2" key="1">
    <citation type="submission" date="2019-02" db="EMBL/GenBank/DDBJ databases">
        <authorList>
            <person name="Gruber-Vodicka R. H."/>
            <person name="Seah K. B. B."/>
        </authorList>
    </citation>
    <scope>NUCLEOTIDE SEQUENCE</scope>
    <source>
        <strain evidence="2">BECK_BY7</strain>
    </source>
</reference>
<name>A0A450WWU7_9GAMM</name>
<evidence type="ECO:0000313" key="2">
    <source>
        <dbReference type="EMBL" id="VFK21555.1"/>
    </source>
</evidence>
<dbReference type="EMBL" id="CAADFN010000096">
    <property type="protein sequence ID" value="VFK21555.1"/>
    <property type="molecule type" value="Genomic_DNA"/>
</dbReference>
<gene>
    <name evidence="2" type="ORF">BECKLFY1418C_GA0070996_109610</name>
</gene>
<proteinExistence type="predicted"/>
<keyword evidence="1" id="KW-1133">Transmembrane helix</keyword>
<keyword evidence="1" id="KW-0812">Transmembrane</keyword>
<organism evidence="2">
    <name type="scientific">Candidatus Kentrum sp. LFY</name>
    <dbReference type="NCBI Taxonomy" id="2126342"/>
    <lineage>
        <taxon>Bacteria</taxon>
        <taxon>Pseudomonadati</taxon>
        <taxon>Pseudomonadota</taxon>
        <taxon>Gammaproteobacteria</taxon>
        <taxon>Candidatus Kentrum</taxon>
    </lineage>
</organism>
<feature type="transmembrane region" description="Helical" evidence="1">
    <location>
        <begin position="74"/>
        <end position="93"/>
    </location>
</feature>
<keyword evidence="1" id="KW-0472">Membrane</keyword>